<proteinExistence type="predicted"/>
<organism evidence="2 3">
    <name type="scientific">Globodera rostochiensis</name>
    <name type="common">Golden nematode worm</name>
    <name type="synonym">Heterodera rostochiensis</name>
    <dbReference type="NCBI Taxonomy" id="31243"/>
    <lineage>
        <taxon>Eukaryota</taxon>
        <taxon>Metazoa</taxon>
        <taxon>Ecdysozoa</taxon>
        <taxon>Nematoda</taxon>
        <taxon>Chromadorea</taxon>
        <taxon>Rhabditida</taxon>
        <taxon>Tylenchina</taxon>
        <taxon>Tylenchomorpha</taxon>
        <taxon>Tylenchoidea</taxon>
        <taxon>Heteroderidae</taxon>
        <taxon>Heteroderinae</taxon>
        <taxon>Globodera</taxon>
    </lineage>
</organism>
<accession>A0A914HQT9</accession>
<name>A0A914HQT9_GLORO</name>
<dbReference type="Pfam" id="PF24359">
    <property type="entry name" value="DUF7515"/>
    <property type="match status" value="1"/>
</dbReference>
<evidence type="ECO:0000259" key="1">
    <source>
        <dbReference type="Pfam" id="PF24359"/>
    </source>
</evidence>
<sequence length="206" mass="23521">MRSIVQSAAAGCGEDYQQLPTFDGVASPVDDSTRPNHQPLLLPAPARTVNFGRDNFKKVEREGEITRGSPAILQLMRVTPKVRFKCLCVSRLRMTLRLQQSQVCQTLQSRFPGYESLSSLINAICCDYGFDPVNRAKEFGYFSFYEFLASDYMKDRVRISFRENGDALYLAVPSNESKHIFDEQLISYQHKMKRMIRARRLSVGGF</sequence>
<protein>
    <recommendedName>
        <fullName evidence="1">DUF7515 domain-containing protein</fullName>
    </recommendedName>
</protein>
<dbReference type="Proteomes" id="UP000887572">
    <property type="component" value="Unplaced"/>
</dbReference>
<feature type="domain" description="DUF7515" evidence="1">
    <location>
        <begin position="102"/>
        <end position="176"/>
    </location>
</feature>
<reference evidence="3" key="1">
    <citation type="submission" date="2022-11" db="UniProtKB">
        <authorList>
            <consortium name="WormBaseParasite"/>
        </authorList>
    </citation>
    <scope>IDENTIFICATION</scope>
</reference>
<evidence type="ECO:0000313" key="2">
    <source>
        <dbReference type="Proteomes" id="UP000887572"/>
    </source>
</evidence>
<dbReference type="WBParaSite" id="Gr19_v10_g340.t1">
    <property type="protein sequence ID" value="Gr19_v10_g340.t1"/>
    <property type="gene ID" value="Gr19_v10_g340"/>
</dbReference>
<dbReference type="AlphaFoldDB" id="A0A914HQT9"/>
<evidence type="ECO:0000313" key="3">
    <source>
        <dbReference type="WBParaSite" id="Gr19_v10_g340.t1"/>
    </source>
</evidence>
<keyword evidence="2" id="KW-1185">Reference proteome</keyword>
<dbReference type="InterPro" id="IPR055937">
    <property type="entry name" value="DUF7515"/>
</dbReference>